<dbReference type="Gene3D" id="3.90.180.10">
    <property type="entry name" value="Medium-chain alcohol dehydrogenases, catalytic domain"/>
    <property type="match status" value="1"/>
</dbReference>
<dbReference type="OrthoDB" id="2667864at2759"/>
<dbReference type="Proteomes" id="UP000027195">
    <property type="component" value="Unassembled WGS sequence"/>
</dbReference>
<name>A0A067MWZ6_BOTB1</name>
<dbReference type="STRING" id="930990.A0A067MWZ6"/>
<dbReference type="HOGENOM" id="CLU_2941401_0_0_1"/>
<evidence type="ECO:0000313" key="1">
    <source>
        <dbReference type="EMBL" id="KDQ16081.1"/>
    </source>
</evidence>
<dbReference type="EMBL" id="KL198029">
    <property type="protein sequence ID" value="KDQ16081.1"/>
    <property type="molecule type" value="Genomic_DNA"/>
</dbReference>
<dbReference type="AlphaFoldDB" id="A0A067MWZ6"/>
<protein>
    <submittedName>
        <fullName evidence="1">Uncharacterized protein</fullName>
    </submittedName>
</protein>
<organism evidence="1 2">
    <name type="scientific">Botryobasidium botryosum (strain FD-172 SS1)</name>
    <dbReference type="NCBI Taxonomy" id="930990"/>
    <lineage>
        <taxon>Eukaryota</taxon>
        <taxon>Fungi</taxon>
        <taxon>Dikarya</taxon>
        <taxon>Basidiomycota</taxon>
        <taxon>Agaricomycotina</taxon>
        <taxon>Agaricomycetes</taxon>
        <taxon>Cantharellales</taxon>
        <taxon>Botryobasidiaceae</taxon>
        <taxon>Botryobasidium</taxon>
    </lineage>
</organism>
<sequence length="60" mass="6507">MPNEMMRAILIKGGKGGSDTLYIGEAEKPRAGKGEVLVKIIAFGLNRADILYEIAVLSMR</sequence>
<gene>
    <name evidence="1" type="ORF">BOTBODRAFT_31156</name>
</gene>
<accession>A0A067MWZ6</accession>
<dbReference type="InParanoid" id="A0A067MWZ6"/>
<dbReference type="InterPro" id="IPR011032">
    <property type="entry name" value="GroES-like_sf"/>
</dbReference>
<evidence type="ECO:0000313" key="2">
    <source>
        <dbReference type="Proteomes" id="UP000027195"/>
    </source>
</evidence>
<dbReference type="SUPFAM" id="SSF50129">
    <property type="entry name" value="GroES-like"/>
    <property type="match status" value="1"/>
</dbReference>
<keyword evidence="2" id="KW-1185">Reference proteome</keyword>
<reference evidence="2" key="1">
    <citation type="journal article" date="2014" name="Proc. Natl. Acad. Sci. U.S.A.">
        <title>Extensive sampling of basidiomycete genomes demonstrates inadequacy of the white-rot/brown-rot paradigm for wood decay fungi.</title>
        <authorList>
            <person name="Riley R."/>
            <person name="Salamov A.A."/>
            <person name="Brown D.W."/>
            <person name="Nagy L.G."/>
            <person name="Floudas D."/>
            <person name="Held B.W."/>
            <person name="Levasseur A."/>
            <person name="Lombard V."/>
            <person name="Morin E."/>
            <person name="Otillar R."/>
            <person name="Lindquist E.A."/>
            <person name="Sun H."/>
            <person name="LaButti K.M."/>
            <person name="Schmutz J."/>
            <person name="Jabbour D."/>
            <person name="Luo H."/>
            <person name="Baker S.E."/>
            <person name="Pisabarro A.G."/>
            <person name="Walton J.D."/>
            <person name="Blanchette R.A."/>
            <person name="Henrissat B."/>
            <person name="Martin F."/>
            <person name="Cullen D."/>
            <person name="Hibbett D.S."/>
            <person name="Grigoriev I.V."/>
        </authorList>
    </citation>
    <scope>NUCLEOTIDE SEQUENCE [LARGE SCALE GENOMIC DNA]</scope>
    <source>
        <strain evidence="2">FD-172 SS1</strain>
    </source>
</reference>
<proteinExistence type="predicted"/>